<proteinExistence type="predicted"/>
<comment type="caution">
    <text evidence="1">The sequence shown here is derived from an EMBL/GenBank/DDBJ whole genome shotgun (WGS) entry which is preliminary data.</text>
</comment>
<dbReference type="Proteomes" id="UP001458415">
    <property type="component" value="Unassembled WGS sequence"/>
</dbReference>
<sequence>MAERPTTSWRDGMAEEAEELAAGTLDPECACMAELFPEELLTATDALLDTFECELAALGAAPDEQVFAVVERVVLALDAVNEAHNKSAFETGEREELCDYIDQSLTERGVDVVSLTDSSRTGSLPAHGQVAEMVGPLRS</sequence>
<dbReference type="EMBL" id="JBEPCU010000054">
    <property type="protein sequence ID" value="MER6976603.1"/>
    <property type="molecule type" value="Genomic_DNA"/>
</dbReference>
<reference evidence="1 2" key="1">
    <citation type="submission" date="2024-06" db="EMBL/GenBank/DDBJ databases">
        <title>The Natural Products Discovery Center: Release of the First 8490 Sequenced Strains for Exploring Actinobacteria Biosynthetic Diversity.</title>
        <authorList>
            <person name="Kalkreuter E."/>
            <person name="Kautsar S.A."/>
            <person name="Yang D."/>
            <person name="Bader C.D."/>
            <person name="Teijaro C.N."/>
            <person name="Fluegel L."/>
            <person name="Davis C.M."/>
            <person name="Simpson J.R."/>
            <person name="Lauterbach L."/>
            <person name="Steele A.D."/>
            <person name="Gui C."/>
            <person name="Meng S."/>
            <person name="Li G."/>
            <person name="Viehrig K."/>
            <person name="Ye F."/>
            <person name="Su P."/>
            <person name="Kiefer A.F."/>
            <person name="Nichols A."/>
            <person name="Cepeda A.J."/>
            <person name="Yan W."/>
            <person name="Fan B."/>
            <person name="Jiang Y."/>
            <person name="Adhikari A."/>
            <person name="Zheng C.-J."/>
            <person name="Schuster L."/>
            <person name="Cowan T.M."/>
            <person name="Smanski M.J."/>
            <person name="Chevrette M.G."/>
            <person name="De Carvalho L.P.S."/>
            <person name="Shen B."/>
        </authorList>
    </citation>
    <scope>NUCLEOTIDE SEQUENCE [LARGE SCALE GENOMIC DNA]</scope>
    <source>
        <strain evidence="1 2">NPDC000634</strain>
    </source>
</reference>
<keyword evidence="2" id="KW-1185">Reference proteome</keyword>
<name>A0ABV1VXE7_9ACTN</name>
<dbReference type="RefSeq" id="WP_244217341.1">
    <property type="nucleotide sequence ID" value="NZ_MUBM01000204.1"/>
</dbReference>
<evidence type="ECO:0000313" key="2">
    <source>
        <dbReference type="Proteomes" id="UP001458415"/>
    </source>
</evidence>
<organism evidence="1 2">
    <name type="scientific">Streptomyces carpinensis</name>
    <dbReference type="NCBI Taxonomy" id="66369"/>
    <lineage>
        <taxon>Bacteria</taxon>
        <taxon>Bacillati</taxon>
        <taxon>Actinomycetota</taxon>
        <taxon>Actinomycetes</taxon>
        <taxon>Kitasatosporales</taxon>
        <taxon>Streptomycetaceae</taxon>
        <taxon>Streptomyces</taxon>
    </lineage>
</organism>
<accession>A0ABV1VXE7</accession>
<gene>
    <name evidence="1" type="ORF">ABT317_06050</name>
</gene>
<evidence type="ECO:0000313" key="1">
    <source>
        <dbReference type="EMBL" id="MER6976603.1"/>
    </source>
</evidence>
<protein>
    <submittedName>
        <fullName evidence="1">Uncharacterized protein</fullName>
    </submittedName>
</protein>